<dbReference type="InterPro" id="IPR036273">
    <property type="entry name" value="CRAL/TRIO_N_dom_sf"/>
</dbReference>
<keyword evidence="4" id="KW-1185">Reference proteome</keyword>
<dbReference type="Gene3D" id="3.40.525.10">
    <property type="entry name" value="CRAL-TRIO lipid binding domain"/>
    <property type="match status" value="1"/>
</dbReference>
<protein>
    <submittedName>
        <fullName evidence="3">Uncharacterized protein</fullName>
    </submittedName>
</protein>
<dbReference type="Pfam" id="PF00650">
    <property type="entry name" value="CRAL_TRIO"/>
    <property type="match status" value="1"/>
</dbReference>
<organism evidence="3 4">
    <name type="scientific">Paralvinella palmiformis</name>
    <dbReference type="NCBI Taxonomy" id="53620"/>
    <lineage>
        <taxon>Eukaryota</taxon>
        <taxon>Metazoa</taxon>
        <taxon>Spiralia</taxon>
        <taxon>Lophotrochozoa</taxon>
        <taxon>Annelida</taxon>
        <taxon>Polychaeta</taxon>
        <taxon>Sedentaria</taxon>
        <taxon>Canalipalpata</taxon>
        <taxon>Terebellida</taxon>
        <taxon>Terebelliformia</taxon>
        <taxon>Alvinellidae</taxon>
        <taxon>Paralvinella</taxon>
    </lineage>
</organism>
<accession>A0AAD9JVX9</accession>
<comment type="caution">
    <text evidence="3">The sequence shown here is derived from an EMBL/GenBank/DDBJ whole genome shotgun (WGS) entry which is preliminary data.</text>
</comment>
<evidence type="ECO:0000259" key="2">
    <source>
        <dbReference type="PROSITE" id="PS50904"/>
    </source>
</evidence>
<sequence length="750" mass="85199">MVQKYQSPVRVYKYPFELVMAAYEKRFPTCKMIPMFLGSDILSEYKSEDGAVHIVERRCRLAVEAPYILKKIVGVDHVNFIQKNSLDRRLRILDIYAHNDSFSSRVLIKEHCQYSVHPENPNWTCFEQDASLDVKSFFGFESTVEKIAMKQYTINIRKGKEVIEHYINELLSEGVKYISPWTPPTPQDSSPQDDVSVELESPEFGSVTSLVGEGAQAAPLIIESPPTPCIKRKSVDSVQGGVGTSSASASLETEGDLGSKLDADYIQRCLGALTPYQESKLVQLRKWLQATHKGKIPKDSHILRFLKARDFSIEKGREMLCHSLAWRKLHGIDRLLTTYEMPPVIKRFYSGGWHYYDRDGRPLYILRLGHMDIKGLIKSVGEEGILRHVLAVNEEGLARCEEATKRRGHPVTNCTCIVDLEGLSMRHLWRPGIKILLRIIEVVEANYPETMGYLLIVRAPRVFPVLWTLISPFIDENTRKKFLIYGGHDYEGIGGLADYIPVEFIPDFLGGNCYCDVPEGDTVPKNLYMTDDDPEKDRPPEIQPFNTDSIYHTAHVVKDFPHEVAVEVPARGSVITWDFDILKGDVTFTVLRCCNPVKTSPHEHHVSGAVGGIGSTQYTDKKWTVGIDVSLVEPPVVCRDGDSIQGSHVTSQAGFYLLQWKYFESAKGSFDLLSSHKSKVMYYTELLQSEHFKCLLVCYLKYLCAKQGVYEQSSLLPEWVFTVESSYKYKWTFKCYSFFLSLQVTVKGLL</sequence>
<dbReference type="Proteomes" id="UP001208570">
    <property type="component" value="Unassembled WGS sequence"/>
</dbReference>
<feature type="domain" description="PRELI/MSF1" evidence="2">
    <location>
        <begin position="3"/>
        <end position="175"/>
    </location>
</feature>
<evidence type="ECO:0000313" key="3">
    <source>
        <dbReference type="EMBL" id="KAK2159989.1"/>
    </source>
</evidence>
<dbReference type="Gene3D" id="2.60.120.680">
    <property type="entry name" value="GOLD domain"/>
    <property type="match status" value="1"/>
</dbReference>
<dbReference type="InterPro" id="IPR001251">
    <property type="entry name" value="CRAL-TRIO_dom"/>
</dbReference>
<dbReference type="InterPro" id="IPR006797">
    <property type="entry name" value="PRELI/MSF1_dom"/>
</dbReference>
<proteinExistence type="predicted"/>
<dbReference type="SUPFAM" id="SSF101576">
    <property type="entry name" value="Supernatant protein factor (SPF), C-terminal domain"/>
    <property type="match status" value="1"/>
</dbReference>
<gene>
    <name evidence="3" type="ORF">LSH36_142g04018</name>
</gene>
<dbReference type="InterPro" id="IPR036598">
    <property type="entry name" value="GOLD_dom_sf"/>
</dbReference>
<evidence type="ECO:0000313" key="4">
    <source>
        <dbReference type="Proteomes" id="UP001208570"/>
    </source>
</evidence>
<dbReference type="CDD" id="cd00170">
    <property type="entry name" value="SEC14"/>
    <property type="match status" value="1"/>
</dbReference>
<feature type="domain" description="CRAL-TRIO" evidence="1">
    <location>
        <begin position="341"/>
        <end position="517"/>
    </location>
</feature>
<dbReference type="SUPFAM" id="SSF46938">
    <property type="entry name" value="CRAL/TRIO N-terminal domain"/>
    <property type="match status" value="1"/>
</dbReference>
<dbReference type="GO" id="GO:0005737">
    <property type="term" value="C:cytoplasm"/>
    <property type="evidence" value="ECO:0007669"/>
    <property type="project" value="TreeGrafter"/>
</dbReference>
<dbReference type="InterPro" id="IPR036865">
    <property type="entry name" value="CRAL-TRIO_dom_sf"/>
</dbReference>
<dbReference type="PANTHER" id="PTHR23324:SF66">
    <property type="entry name" value="PROTEIN REAL-TIME"/>
    <property type="match status" value="1"/>
</dbReference>
<dbReference type="EMBL" id="JAODUP010000142">
    <property type="protein sequence ID" value="KAK2159989.1"/>
    <property type="molecule type" value="Genomic_DNA"/>
</dbReference>
<dbReference type="SMART" id="SM01100">
    <property type="entry name" value="CRAL_TRIO_N"/>
    <property type="match status" value="1"/>
</dbReference>
<reference evidence="3" key="1">
    <citation type="journal article" date="2023" name="Mol. Biol. Evol.">
        <title>Third-Generation Sequencing Reveals the Adaptive Role of the Epigenome in Three Deep-Sea Polychaetes.</title>
        <authorList>
            <person name="Perez M."/>
            <person name="Aroh O."/>
            <person name="Sun Y."/>
            <person name="Lan Y."/>
            <person name="Juniper S.K."/>
            <person name="Young C.R."/>
            <person name="Angers B."/>
            <person name="Qian P.Y."/>
        </authorList>
    </citation>
    <scope>NUCLEOTIDE SEQUENCE</scope>
    <source>
        <strain evidence="3">P08H-3</strain>
    </source>
</reference>
<dbReference type="InterPro" id="IPR011074">
    <property type="entry name" value="CRAL/TRIO_N_dom"/>
</dbReference>
<dbReference type="PANTHER" id="PTHR23324">
    <property type="entry name" value="SEC14 RELATED PROTEIN"/>
    <property type="match status" value="1"/>
</dbReference>
<evidence type="ECO:0000259" key="1">
    <source>
        <dbReference type="PROSITE" id="PS50191"/>
    </source>
</evidence>
<dbReference type="Pfam" id="PF04707">
    <property type="entry name" value="PRELI"/>
    <property type="match status" value="1"/>
</dbReference>
<dbReference type="SUPFAM" id="SSF52087">
    <property type="entry name" value="CRAL/TRIO domain"/>
    <property type="match status" value="1"/>
</dbReference>
<dbReference type="SMART" id="SM00516">
    <property type="entry name" value="SEC14"/>
    <property type="match status" value="1"/>
</dbReference>
<dbReference type="PROSITE" id="PS50904">
    <property type="entry name" value="PRELI_MSF1"/>
    <property type="match status" value="1"/>
</dbReference>
<dbReference type="PROSITE" id="PS50191">
    <property type="entry name" value="CRAL_TRIO"/>
    <property type="match status" value="1"/>
</dbReference>
<dbReference type="AlphaFoldDB" id="A0AAD9JVX9"/>
<name>A0AAD9JVX9_9ANNE</name>
<dbReference type="InterPro" id="IPR051064">
    <property type="entry name" value="SEC14/CRAL-TRIO_domain"/>
</dbReference>